<protein>
    <recommendedName>
        <fullName evidence="6">Cytochrome c domain-containing protein</fullName>
    </recommendedName>
</protein>
<dbReference type="PANTHER" id="PTHR30600:SF4">
    <property type="entry name" value="CYTOCHROME C DOMAIN-CONTAINING PROTEIN"/>
    <property type="match status" value="1"/>
</dbReference>
<dbReference type="GO" id="GO:0004130">
    <property type="term" value="F:cytochrome-c peroxidase activity"/>
    <property type="evidence" value="ECO:0007669"/>
    <property type="project" value="TreeGrafter"/>
</dbReference>
<dbReference type="EMBL" id="VZAP01000121">
    <property type="protein sequence ID" value="MQO92954.1"/>
    <property type="molecule type" value="Genomic_DNA"/>
</dbReference>
<feature type="region of interest" description="Disordered" evidence="5">
    <location>
        <begin position="48"/>
        <end position="67"/>
    </location>
</feature>
<evidence type="ECO:0000313" key="7">
    <source>
        <dbReference type="EMBL" id="MQO92954.1"/>
    </source>
</evidence>
<dbReference type="InterPro" id="IPR009056">
    <property type="entry name" value="Cyt_c-like_dom"/>
</dbReference>
<gene>
    <name evidence="7" type="ORF">F7D31_09835</name>
</gene>
<evidence type="ECO:0000256" key="2">
    <source>
        <dbReference type="ARBA" id="ARBA00022723"/>
    </source>
</evidence>
<evidence type="ECO:0000259" key="6">
    <source>
        <dbReference type="PROSITE" id="PS51007"/>
    </source>
</evidence>
<comment type="caution">
    <text evidence="7">The sequence shown here is derived from an EMBL/GenBank/DDBJ whole genome shotgun (WGS) entry which is preliminary data.</text>
</comment>
<organism evidence="7 8">
    <name type="scientific">Segatella copri</name>
    <dbReference type="NCBI Taxonomy" id="165179"/>
    <lineage>
        <taxon>Bacteria</taxon>
        <taxon>Pseudomonadati</taxon>
        <taxon>Bacteroidota</taxon>
        <taxon>Bacteroidia</taxon>
        <taxon>Bacteroidales</taxon>
        <taxon>Prevotellaceae</taxon>
        <taxon>Segatella</taxon>
    </lineage>
</organism>
<dbReference type="InterPro" id="IPR010538">
    <property type="entry name" value="DHOR"/>
</dbReference>
<dbReference type="GO" id="GO:0020037">
    <property type="term" value="F:heme binding"/>
    <property type="evidence" value="ECO:0007669"/>
    <property type="project" value="InterPro"/>
</dbReference>
<dbReference type="Gene3D" id="1.10.760.10">
    <property type="entry name" value="Cytochrome c-like domain"/>
    <property type="match status" value="1"/>
</dbReference>
<dbReference type="PANTHER" id="PTHR30600">
    <property type="entry name" value="CYTOCHROME C PEROXIDASE-RELATED"/>
    <property type="match status" value="1"/>
</dbReference>
<feature type="region of interest" description="Disordered" evidence="5">
    <location>
        <begin position="10"/>
        <end position="37"/>
    </location>
</feature>
<reference evidence="8" key="1">
    <citation type="submission" date="2019-09" db="EMBL/GenBank/DDBJ databases">
        <title>Distinct polysaccharide growth profiles of human intestinal Prevotella copri isolates.</title>
        <authorList>
            <person name="Fehlner-Peach H."/>
            <person name="Magnabosco C."/>
            <person name="Raghavan V."/>
            <person name="Scher J.U."/>
            <person name="Tett A."/>
            <person name="Cox L.M."/>
            <person name="Gottsegen C."/>
            <person name="Watters A."/>
            <person name="Wiltshire- Gordon J.D."/>
            <person name="Segata N."/>
            <person name="Bonneau R."/>
            <person name="Littman D.R."/>
        </authorList>
    </citation>
    <scope>NUCLEOTIDE SEQUENCE [LARGE SCALE GENOMIC DNA]</scope>
    <source>
        <strain evidence="8">iAU3127</strain>
    </source>
</reference>
<accession>A0AA91A5N5</accession>
<evidence type="ECO:0000256" key="3">
    <source>
        <dbReference type="ARBA" id="ARBA00023004"/>
    </source>
</evidence>
<dbReference type="InterPro" id="IPR036909">
    <property type="entry name" value="Cyt_c-like_dom_sf"/>
</dbReference>
<evidence type="ECO:0000256" key="1">
    <source>
        <dbReference type="ARBA" id="ARBA00022617"/>
    </source>
</evidence>
<dbReference type="GO" id="GO:0046872">
    <property type="term" value="F:metal ion binding"/>
    <property type="evidence" value="ECO:0007669"/>
    <property type="project" value="UniProtKB-KW"/>
</dbReference>
<keyword evidence="2 4" id="KW-0479">Metal-binding</keyword>
<dbReference type="Pfam" id="PF06537">
    <property type="entry name" value="DHOR"/>
    <property type="match status" value="1"/>
</dbReference>
<dbReference type="InterPro" id="IPR051395">
    <property type="entry name" value="Cytochrome_c_Peroxidase/MauG"/>
</dbReference>
<proteinExistence type="predicted"/>
<feature type="compositionally biased region" description="Polar residues" evidence="5">
    <location>
        <begin position="55"/>
        <end position="67"/>
    </location>
</feature>
<keyword evidence="3 4" id="KW-0408">Iron</keyword>
<dbReference type="AlphaFoldDB" id="A0AA91A5N5"/>
<dbReference type="PROSITE" id="PS51007">
    <property type="entry name" value="CYTC"/>
    <property type="match status" value="1"/>
</dbReference>
<evidence type="ECO:0000313" key="8">
    <source>
        <dbReference type="Proteomes" id="UP000421283"/>
    </source>
</evidence>
<name>A0AA91A5N5_9BACT</name>
<feature type="domain" description="Cytochrome c" evidence="6">
    <location>
        <begin position="446"/>
        <end position="595"/>
    </location>
</feature>
<sequence>MALLVAPTLVGCSSDDPESDNGGGGLGPLTPGNTEFGKATGNFTAAEWFPGGELGTTTNRSYSASTTPVDEDADMLASFNRGEDMFEKIYTITDAPRKGLGPTWVRNGCIKCHPSYGHGKRQTESQGYKASSDDNGYLLVVYHPEHATTSDGVEYTTNNSSYISEVTGMPQTAAMAPFKAPIEESGIHLTWPTVTDMPSGLAEYAGNGTFKFPDGETFSLIYPEITIDESAFNTNPKPSNYEVRLESTIGIYGTGLLDAIDQDEMKKQYQSEAAVGVELNELMWDKAANDWAAKAWYKLADGTKKIKKFTYAMTRASLQDGPGANAIWNITNVTRSDRHYLYTTPAWAKAMSEDNDVISYIKANGKDETSILHPYWADGTDTVITNRINEILGGNPNHSNTEAFEKYLWKGAPYNGEEEQSDKDYYDFMVWHRGLAVPAARDLGNAQVQRGKEIFNQIGCQYCHRPSWKTGEDNYWVDNAIKAYAQKIGKDPNTMLPKYANQTIWPYTDLVQHRLFMKNDIRTGWCRTTPLWGRGLSRQLTGADDRLHDCRARTVIEAIMWHGYSKDSQAFNAAKKFYNLPKADRDAVVAFINAI</sequence>
<dbReference type="SUPFAM" id="SSF46626">
    <property type="entry name" value="Cytochrome c"/>
    <property type="match status" value="1"/>
</dbReference>
<evidence type="ECO:0000256" key="4">
    <source>
        <dbReference type="PROSITE-ProRule" id="PRU00433"/>
    </source>
</evidence>
<evidence type="ECO:0000256" key="5">
    <source>
        <dbReference type="SAM" id="MobiDB-lite"/>
    </source>
</evidence>
<keyword evidence="1 4" id="KW-0349">Heme</keyword>
<dbReference type="GO" id="GO:0009055">
    <property type="term" value="F:electron transfer activity"/>
    <property type="evidence" value="ECO:0007669"/>
    <property type="project" value="InterPro"/>
</dbReference>
<dbReference type="Proteomes" id="UP000421283">
    <property type="component" value="Unassembled WGS sequence"/>
</dbReference>